<feature type="domain" description="Secretion system C-terminal sorting" evidence="6">
    <location>
        <begin position="123"/>
        <end position="190"/>
    </location>
</feature>
<comment type="caution">
    <text evidence="7">The sequence shown here is derived from an EMBL/GenBank/DDBJ whole genome shotgun (WGS) entry which is preliminary data.</text>
</comment>
<gene>
    <name evidence="7" type="ORF">GCM10011312_23350</name>
</gene>
<keyword evidence="8" id="KW-1185">Reference proteome</keyword>
<dbReference type="NCBIfam" id="TIGR04183">
    <property type="entry name" value="Por_Secre_tail"/>
    <property type="match status" value="1"/>
</dbReference>
<sequence>MKTILLIIFSVTSFFISAQTTFDLDWELGVNGPDASFTIETGDTMRWTWADANSHSVTSLAGSTETFDSGIIAGQGTQFSYTFLLEGINDYQCDVHPGLMFGTITVEESLSIEDKFTKNLSFYPNPVQDKLTITSLHPFDSYEIYDLNGKRVIMGDSDGIYTHLNVSFLSKGIYLALVKSGNLQSTFKLIKK</sequence>
<keyword evidence="2 4" id="KW-0732">Signal</keyword>
<protein>
    <submittedName>
        <fullName evidence="7">Uncharacterized protein</fullName>
    </submittedName>
</protein>
<dbReference type="InterPro" id="IPR026444">
    <property type="entry name" value="Secre_tail"/>
</dbReference>
<dbReference type="SUPFAM" id="SSF49503">
    <property type="entry name" value="Cupredoxins"/>
    <property type="match status" value="1"/>
</dbReference>
<dbReference type="Gene3D" id="2.60.40.420">
    <property type="entry name" value="Cupredoxins - blue copper proteins"/>
    <property type="match status" value="1"/>
</dbReference>
<reference evidence="7" key="2">
    <citation type="submission" date="2020-09" db="EMBL/GenBank/DDBJ databases">
        <authorList>
            <person name="Sun Q."/>
            <person name="Zhou Y."/>
        </authorList>
    </citation>
    <scope>NUCLEOTIDE SEQUENCE</scope>
    <source>
        <strain evidence="7">CGMCC 1.12924</strain>
    </source>
</reference>
<dbReference type="GO" id="GO:0005507">
    <property type="term" value="F:copper ion binding"/>
    <property type="evidence" value="ECO:0007669"/>
    <property type="project" value="InterPro"/>
</dbReference>
<evidence type="ECO:0000313" key="7">
    <source>
        <dbReference type="EMBL" id="GGD99187.1"/>
    </source>
</evidence>
<dbReference type="Pfam" id="PF00127">
    <property type="entry name" value="Copper-bind"/>
    <property type="match status" value="1"/>
</dbReference>
<evidence type="ECO:0000256" key="1">
    <source>
        <dbReference type="ARBA" id="ARBA00022723"/>
    </source>
</evidence>
<dbReference type="PANTHER" id="PTHR36507:SF1">
    <property type="entry name" value="BLL1555 PROTEIN"/>
    <property type="match status" value="1"/>
</dbReference>
<keyword evidence="3" id="KW-0186">Copper</keyword>
<evidence type="ECO:0000259" key="6">
    <source>
        <dbReference type="Pfam" id="PF18962"/>
    </source>
</evidence>
<accession>A0A8J2VBQ9</accession>
<keyword evidence="1" id="KW-0479">Metal-binding</keyword>
<feature type="domain" description="Blue (type 1) copper" evidence="5">
    <location>
        <begin position="35"/>
        <end position="107"/>
    </location>
</feature>
<evidence type="ECO:0000256" key="4">
    <source>
        <dbReference type="SAM" id="SignalP"/>
    </source>
</evidence>
<evidence type="ECO:0000256" key="2">
    <source>
        <dbReference type="ARBA" id="ARBA00022729"/>
    </source>
</evidence>
<dbReference type="InterPro" id="IPR000923">
    <property type="entry name" value="BlueCu_1"/>
</dbReference>
<feature type="signal peptide" evidence="4">
    <location>
        <begin position="1"/>
        <end position="18"/>
    </location>
</feature>
<dbReference type="Proteomes" id="UP000652231">
    <property type="component" value="Unassembled WGS sequence"/>
</dbReference>
<name>A0A8J2VBQ9_9FLAO</name>
<dbReference type="Pfam" id="PF18962">
    <property type="entry name" value="Por_Secre_tail"/>
    <property type="match status" value="1"/>
</dbReference>
<dbReference type="GO" id="GO:0009055">
    <property type="term" value="F:electron transfer activity"/>
    <property type="evidence" value="ECO:0007669"/>
    <property type="project" value="InterPro"/>
</dbReference>
<feature type="chain" id="PRO_5035154872" evidence="4">
    <location>
        <begin position="19"/>
        <end position="192"/>
    </location>
</feature>
<dbReference type="InterPro" id="IPR052721">
    <property type="entry name" value="ET_Amicyanin"/>
</dbReference>
<evidence type="ECO:0000256" key="3">
    <source>
        <dbReference type="ARBA" id="ARBA00023008"/>
    </source>
</evidence>
<reference evidence="7" key="1">
    <citation type="journal article" date="2014" name="Int. J. Syst. Evol. Microbiol.">
        <title>Complete genome sequence of Corynebacterium casei LMG S-19264T (=DSM 44701T), isolated from a smear-ripened cheese.</title>
        <authorList>
            <consortium name="US DOE Joint Genome Institute (JGI-PGF)"/>
            <person name="Walter F."/>
            <person name="Albersmeier A."/>
            <person name="Kalinowski J."/>
            <person name="Ruckert C."/>
        </authorList>
    </citation>
    <scope>NUCLEOTIDE SEQUENCE</scope>
    <source>
        <strain evidence="7">CGMCC 1.12924</strain>
    </source>
</reference>
<proteinExistence type="predicted"/>
<dbReference type="PANTHER" id="PTHR36507">
    <property type="entry name" value="BLL1555 PROTEIN"/>
    <property type="match status" value="1"/>
</dbReference>
<evidence type="ECO:0000313" key="8">
    <source>
        <dbReference type="Proteomes" id="UP000652231"/>
    </source>
</evidence>
<dbReference type="EMBL" id="BMGK01000010">
    <property type="protein sequence ID" value="GGD99187.1"/>
    <property type="molecule type" value="Genomic_DNA"/>
</dbReference>
<dbReference type="AlphaFoldDB" id="A0A8J2VBQ9"/>
<dbReference type="RefSeq" id="WP_188442743.1">
    <property type="nucleotide sequence ID" value="NZ_BMGK01000010.1"/>
</dbReference>
<evidence type="ECO:0000259" key="5">
    <source>
        <dbReference type="Pfam" id="PF00127"/>
    </source>
</evidence>
<dbReference type="InterPro" id="IPR008972">
    <property type="entry name" value="Cupredoxin"/>
</dbReference>
<organism evidence="7 8">
    <name type="scientific">Planktosalinus lacus</name>
    <dbReference type="NCBI Taxonomy" id="1526573"/>
    <lineage>
        <taxon>Bacteria</taxon>
        <taxon>Pseudomonadati</taxon>
        <taxon>Bacteroidota</taxon>
        <taxon>Flavobacteriia</taxon>
        <taxon>Flavobacteriales</taxon>
        <taxon>Flavobacteriaceae</taxon>
        <taxon>Planktosalinus</taxon>
    </lineage>
</organism>